<keyword evidence="1" id="KW-0472">Membrane</keyword>
<keyword evidence="1" id="KW-1133">Transmembrane helix</keyword>
<dbReference type="Proteomes" id="UP000003880">
    <property type="component" value="Unassembled WGS sequence"/>
</dbReference>
<keyword evidence="1" id="KW-0812">Transmembrane</keyword>
<sequence length="45" mass="5128">MPLQLMPLLTFSCCYSLLIVNFAINFVMKAERPHKKAPYGKGENL</sequence>
<dbReference type="HOGENOM" id="CLU_3197852_0_0_6"/>
<proteinExistence type="predicted"/>
<comment type="caution">
    <text evidence="2">The sequence shown here is derived from an EMBL/GenBank/DDBJ whole genome shotgun (WGS) entry which is preliminary data.</text>
</comment>
<reference evidence="2 3" key="1">
    <citation type="submission" date="2010-02" db="EMBL/GenBank/DDBJ databases">
        <authorList>
            <person name="Weinstock G."/>
            <person name="Sodergren E."/>
            <person name="Clifton S."/>
            <person name="Fulton L."/>
            <person name="Fulton B."/>
            <person name="Courtney L."/>
            <person name="Fronick C."/>
            <person name="Harrison M."/>
            <person name="Strong C."/>
            <person name="Farmer C."/>
            <person name="Delahaunty K."/>
            <person name="Markovic C."/>
            <person name="Hall O."/>
            <person name="Minx P."/>
            <person name="Tomlinson C."/>
            <person name="Mitreva M."/>
            <person name="Nelson J."/>
            <person name="Hou S."/>
            <person name="Wollam A."/>
            <person name="Pepin K.H."/>
            <person name="Johnson M."/>
            <person name="Bhonagiri V."/>
            <person name="Zhang X."/>
            <person name="Suruliraj S."/>
            <person name="Warren W."/>
            <person name="Chinwalla A."/>
            <person name="Mardis E.R."/>
            <person name="Wilson R.K."/>
        </authorList>
    </citation>
    <scope>NUCLEOTIDE SEQUENCE [LARGE SCALE GENOMIC DNA]</scope>
    <source>
        <strain evidence="2 3">ATCC 29220</strain>
    </source>
</reference>
<evidence type="ECO:0000256" key="1">
    <source>
        <dbReference type="SAM" id="Phobius"/>
    </source>
</evidence>
<name>D4BEP1_9ENTR</name>
<evidence type="ECO:0000313" key="2">
    <source>
        <dbReference type="EMBL" id="EFE07371.1"/>
    </source>
</evidence>
<accession>D4BEP1</accession>
<gene>
    <name evidence="2" type="ORF">CIT292_09255</name>
</gene>
<organism evidence="2 3">
    <name type="scientific">Citrobacter youngae ATCC 29220</name>
    <dbReference type="NCBI Taxonomy" id="500640"/>
    <lineage>
        <taxon>Bacteria</taxon>
        <taxon>Pseudomonadati</taxon>
        <taxon>Pseudomonadota</taxon>
        <taxon>Gammaproteobacteria</taxon>
        <taxon>Enterobacterales</taxon>
        <taxon>Enterobacteriaceae</taxon>
        <taxon>Citrobacter</taxon>
        <taxon>Citrobacter freundii complex</taxon>
    </lineage>
</organism>
<dbReference type="EMBL" id="ABWL02000016">
    <property type="protein sequence ID" value="EFE07371.1"/>
    <property type="molecule type" value="Genomic_DNA"/>
</dbReference>
<protein>
    <submittedName>
        <fullName evidence="2">Uncharacterized protein</fullName>
    </submittedName>
</protein>
<feature type="transmembrane region" description="Helical" evidence="1">
    <location>
        <begin position="6"/>
        <end position="28"/>
    </location>
</feature>
<dbReference type="AlphaFoldDB" id="D4BEP1"/>
<evidence type="ECO:0000313" key="3">
    <source>
        <dbReference type="Proteomes" id="UP000003880"/>
    </source>
</evidence>